<dbReference type="CDD" id="cd00009">
    <property type="entry name" value="AAA"/>
    <property type="match status" value="1"/>
</dbReference>
<dbReference type="Gene3D" id="1.10.10.60">
    <property type="entry name" value="Homeodomain-like"/>
    <property type="match status" value="1"/>
</dbReference>
<feature type="domain" description="Sigma-54 factor interaction" evidence="7">
    <location>
        <begin position="176"/>
        <end position="405"/>
    </location>
</feature>
<protein>
    <submittedName>
        <fullName evidence="10">Transcriptional regulatory protein ZraR</fullName>
    </submittedName>
</protein>
<evidence type="ECO:0000256" key="5">
    <source>
        <dbReference type="ARBA" id="ARBA00023163"/>
    </source>
</evidence>
<dbReference type="PROSITE" id="PS50112">
    <property type="entry name" value="PAS"/>
    <property type="match status" value="1"/>
</dbReference>
<dbReference type="PROSITE" id="PS50113">
    <property type="entry name" value="PAC"/>
    <property type="match status" value="1"/>
</dbReference>
<dbReference type="PANTHER" id="PTHR32071:SF122">
    <property type="entry name" value="SIGMA FACTOR"/>
    <property type="match status" value="1"/>
</dbReference>
<evidence type="ECO:0000259" key="8">
    <source>
        <dbReference type="PROSITE" id="PS50112"/>
    </source>
</evidence>
<dbReference type="PROSITE" id="PS00688">
    <property type="entry name" value="SIGMA54_INTERACT_3"/>
    <property type="match status" value="1"/>
</dbReference>
<dbReference type="Gene3D" id="1.10.8.60">
    <property type="match status" value="1"/>
</dbReference>
<dbReference type="GO" id="GO:0005524">
    <property type="term" value="F:ATP binding"/>
    <property type="evidence" value="ECO:0007669"/>
    <property type="project" value="UniProtKB-KW"/>
</dbReference>
<evidence type="ECO:0000259" key="9">
    <source>
        <dbReference type="PROSITE" id="PS50113"/>
    </source>
</evidence>
<reference evidence="10 11" key="1">
    <citation type="submission" date="2019-02" db="EMBL/GenBank/DDBJ databases">
        <title>Deep-cultivation of Planctomycetes and their phenomic and genomic characterization uncovers novel biology.</title>
        <authorList>
            <person name="Wiegand S."/>
            <person name="Jogler M."/>
            <person name="Boedeker C."/>
            <person name="Pinto D."/>
            <person name="Vollmers J."/>
            <person name="Rivas-Marin E."/>
            <person name="Kohn T."/>
            <person name="Peeters S.H."/>
            <person name="Heuer A."/>
            <person name="Rast P."/>
            <person name="Oberbeckmann S."/>
            <person name="Bunk B."/>
            <person name="Jeske O."/>
            <person name="Meyerdierks A."/>
            <person name="Storesund J.E."/>
            <person name="Kallscheuer N."/>
            <person name="Luecker S."/>
            <person name="Lage O.M."/>
            <person name="Pohl T."/>
            <person name="Merkel B.J."/>
            <person name="Hornburger P."/>
            <person name="Mueller R.-W."/>
            <person name="Bruemmer F."/>
            <person name="Labrenz M."/>
            <person name="Spormann A.M."/>
            <person name="Op Den Camp H."/>
            <person name="Overmann J."/>
            <person name="Amann R."/>
            <person name="Jetten M.S.M."/>
            <person name="Mascher T."/>
            <person name="Medema M.H."/>
            <person name="Devos D.P."/>
            <person name="Kaster A.-K."/>
            <person name="Ovreas L."/>
            <person name="Rohde M."/>
            <person name="Galperin M.Y."/>
            <person name="Jogler C."/>
        </authorList>
    </citation>
    <scope>NUCLEOTIDE SEQUENCE [LARGE SCALE GENOMIC DNA]</scope>
    <source>
        <strain evidence="10 11">CA13</strain>
    </source>
</reference>
<dbReference type="GO" id="GO:0043565">
    <property type="term" value="F:sequence-specific DNA binding"/>
    <property type="evidence" value="ECO:0007669"/>
    <property type="project" value="InterPro"/>
</dbReference>
<dbReference type="SMART" id="SM00382">
    <property type="entry name" value="AAA"/>
    <property type="match status" value="1"/>
</dbReference>
<dbReference type="InterPro" id="IPR002197">
    <property type="entry name" value="HTH_Fis"/>
</dbReference>
<keyword evidence="3" id="KW-0805">Transcription regulation</keyword>
<evidence type="ECO:0000313" key="11">
    <source>
        <dbReference type="Proteomes" id="UP000315010"/>
    </source>
</evidence>
<keyword evidence="1" id="KW-0547">Nucleotide-binding</keyword>
<dbReference type="AlphaFoldDB" id="A0A5C5YVU8"/>
<proteinExistence type="predicted"/>
<dbReference type="Proteomes" id="UP000315010">
    <property type="component" value="Unassembled WGS sequence"/>
</dbReference>
<dbReference type="InterPro" id="IPR058031">
    <property type="entry name" value="AAA_lid_NorR"/>
</dbReference>
<dbReference type="PROSITE" id="PS00676">
    <property type="entry name" value="SIGMA54_INTERACT_2"/>
    <property type="match status" value="1"/>
</dbReference>
<dbReference type="InterPro" id="IPR002078">
    <property type="entry name" value="Sigma_54_int"/>
</dbReference>
<keyword evidence="11" id="KW-1185">Reference proteome</keyword>
<dbReference type="Pfam" id="PF13426">
    <property type="entry name" value="PAS_9"/>
    <property type="match status" value="1"/>
</dbReference>
<dbReference type="InterPro" id="IPR025944">
    <property type="entry name" value="Sigma_54_int_dom_CS"/>
</dbReference>
<name>A0A5C5YVU8_9BACT</name>
<evidence type="ECO:0000256" key="4">
    <source>
        <dbReference type="ARBA" id="ARBA00023125"/>
    </source>
</evidence>
<dbReference type="SUPFAM" id="SSF46689">
    <property type="entry name" value="Homeodomain-like"/>
    <property type="match status" value="1"/>
</dbReference>
<dbReference type="PANTHER" id="PTHR32071">
    <property type="entry name" value="TRANSCRIPTIONAL REGULATORY PROTEIN"/>
    <property type="match status" value="1"/>
</dbReference>
<evidence type="ECO:0000313" key="10">
    <source>
        <dbReference type="EMBL" id="TWT79148.1"/>
    </source>
</evidence>
<dbReference type="CDD" id="cd00130">
    <property type="entry name" value="PAS"/>
    <property type="match status" value="1"/>
</dbReference>
<dbReference type="InterPro" id="IPR003593">
    <property type="entry name" value="AAA+_ATPase"/>
</dbReference>
<dbReference type="Gene3D" id="3.30.450.20">
    <property type="entry name" value="PAS domain"/>
    <property type="match status" value="1"/>
</dbReference>
<keyword evidence="5" id="KW-0804">Transcription</keyword>
<dbReference type="PRINTS" id="PR01590">
    <property type="entry name" value="HTHFIS"/>
</dbReference>
<gene>
    <name evidence="10" type="primary">zraR_2</name>
    <name evidence="10" type="ORF">CA13_05460</name>
</gene>
<dbReference type="EMBL" id="SJPJ01000001">
    <property type="protein sequence ID" value="TWT79148.1"/>
    <property type="molecule type" value="Genomic_DNA"/>
</dbReference>
<keyword evidence="2" id="KW-0067">ATP-binding</keyword>
<comment type="caution">
    <text evidence="10">The sequence shown here is derived from an EMBL/GenBank/DDBJ whole genome shotgun (WGS) entry which is preliminary data.</text>
</comment>
<accession>A0A5C5YVU8</accession>
<evidence type="ECO:0000256" key="1">
    <source>
        <dbReference type="ARBA" id="ARBA00022741"/>
    </source>
</evidence>
<feature type="domain" description="PAC" evidence="9">
    <location>
        <begin position="117"/>
        <end position="169"/>
    </location>
</feature>
<feature type="domain" description="PAS" evidence="8">
    <location>
        <begin position="51"/>
        <end position="89"/>
    </location>
</feature>
<dbReference type="Gene3D" id="3.40.50.300">
    <property type="entry name" value="P-loop containing nucleotide triphosphate hydrolases"/>
    <property type="match status" value="1"/>
</dbReference>
<evidence type="ECO:0000256" key="3">
    <source>
        <dbReference type="ARBA" id="ARBA00023015"/>
    </source>
</evidence>
<dbReference type="Pfam" id="PF25601">
    <property type="entry name" value="AAA_lid_14"/>
    <property type="match status" value="1"/>
</dbReference>
<dbReference type="InterPro" id="IPR000014">
    <property type="entry name" value="PAS"/>
</dbReference>
<sequence>MLLSLQGFAANTLSAHSPKACQSGVEKFPSDHDNRKMTKHSESLPSSTDAILNSIADGVFTVDAEWNITSFNRAAEEITGVPRNEAIGQKCFDVFQASICQGNCALHDTISTGRQWVDQRIDILNRNGETVPVSISTSILRDENGATFGGAETFRDLSTIESLRRELEGQYTQHDIVTKNHRMLGILDVLPDIANSDTSVLIQGATGTGKELIARAIHNLSRRADEKFVAINCGALPETLLESELFGYKKGAFTGADNDKPGRFAMAQKGSLFLDEIADISMALQVRLLRVLQQREYEPLGSTETVQSDVRVIAATNKPLTDQIARGVFRQDLYYRLNIVRIELPTLSQRREDIPLLIHHFIERFNVEQEKRVRSVSEDALKRLLDYSYPGNIRELQNIIEHAVVLSRGDQIELASLPPDLLVEPTKHVEATPFTAAEADVIIQTLRQHNGHRGNTAKTLGIDKTTLWRKMKKFRITYPS</sequence>
<evidence type="ECO:0000256" key="2">
    <source>
        <dbReference type="ARBA" id="ARBA00022840"/>
    </source>
</evidence>
<dbReference type="NCBIfam" id="TIGR00229">
    <property type="entry name" value="sensory_box"/>
    <property type="match status" value="1"/>
</dbReference>
<feature type="compositionally biased region" description="Basic and acidic residues" evidence="6">
    <location>
        <begin position="28"/>
        <end position="42"/>
    </location>
</feature>
<keyword evidence="4" id="KW-0238">DNA-binding</keyword>
<evidence type="ECO:0000259" key="7">
    <source>
        <dbReference type="PROSITE" id="PS50045"/>
    </source>
</evidence>
<feature type="region of interest" description="Disordered" evidence="6">
    <location>
        <begin position="21"/>
        <end position="44"/>
    </location>
</feature>
<dbReference type="GO" id="GO:0006355">
    <property type="term" value="P:regulation of DNA-templated transcription"/>
    <property type="evidence" value="ECO:0007669"/>
    <property type="project" value="InterPro"/>
</dbReference>
<dbReference type="InterPro" id="IPR009057">
    <property type="entry name" value="Homeodomain-like_sf"/>
</dbReference>
<dbReference type="InterPro" id="IPR027417">
    <property type="entry name" value="P-loop_NTPase"/>
</dbReference>
<organism evidence="10 11">
    <name type="scientific">Novipirellula herctigrandis</name>
    <dbReference type="NCBI Taxonomy" id="2527986"/>
    <lineage>
        <taxon>Bacteria</taxon>
        <taxon>Pseudomonadati</taxon>
        <taxon>Planctomycetota</taxon>
        <taxon>Planctomycetia</taxon>
        <taxon>Pirellulales</taxon>
        <taxon>Pirellulaceae</taxon>
        <taxon>Novipirellula</taxon>
    </lineage>
</organism>
<dbReference type="InterPro" id="IPR000700">
    <property type="entry name" value="PAS-assoc_C"/>
</dbReference>
<dbReference type="InterPro" id="IPR035965">
    <property type="entry name" value="PAS-like_dom_sf"/>
</dbReference>
<evidence type="ECO:0000256" key="6">
    <source>
        <dbReference type="SAM" id="MobiDB-lite"/>
    </source>
</evidence>
<dbReference type="SUPFAM" id="SSF52540">
    <property type="entry name" value="P-loop containing nucleoside triphosphate hydrolases"/>
    <property type="match status" value="1"/>
</dbReference>
<dbReference type="InterPro" id="IPR025943">
    <property type="entry name" value="Sigma_54_int_dom_ATP-bd_2"/>
</dbReference>
<dbReference type="SUPFAM" id="SSF55785">
    <property type="entry name" value="PYP-like sensor domain (PAS domain)"/>
    <property type="match status" value="1"/>
</dbReference>
<dbReference type="FunFam" id="3.40.50.300:FF:000006">
    <property type="entry name" value="DNA-binding transcriptional regulator NtrC"/>
    <property type="match status" value="1"/>
</dbReference>
<dbReference type="SMART" id="SM00091">
    <property type="entry name" value="PAS"/>
    <property type="match status" value="1"/>
</dbReference>
<dbReference type="PROSITE" id="PS50045">
    <property type="entry name" value="SIGMA54_INTERACT_4"/>
    <property type="match status" value="1"/>
</dbReference>
<dbReference type="Pfam" id="PF02954">
    <property type="entry name" value="HTH_8"/>
    <property type="match status" value="1"/>
</dbReference>
<dbReference type="Pfam" id="PF00158">
    <property type="entry name" value="Sigma54_activat"/>
    <property type="match status" value="1"/>
</dbReference>